<comment type="caution">
    <text evidence="1">The sequence shown here is derived from an EMBL/GenBank/DDBJ whole genome shotgun (WGS) entry which is preliminary data.</text>
</comment>
<proteinExistence type="predicted"/>
<accession>A0A5N5T218</accession>
<organism evidence="1 2">
    <name type="scientific">Armadillidium nasatum</name>
    <dbReference type="NCBI Taxonomy" id="96803"/>
    <lineage>
        <taxon>Eukaryota</taxon>
        <taxon>Metazoa</taxon>
        <taxon>Ecdysozoa</taxon>
        <taxon>Arthropoda</taxon>
        <taxon>Crustacea</taxon>
        <taxon>Multicrustacea</taxon>
        <taxon>Malacostraca</taxon>
        <taxon>Eumalacostraca</taxon>
        <taxon>Peracarida</taxon>
        <taxon>Isopoda</taxon>
        <taxon>Oniscidea</taxon>
        <taxon>Crinocheta</taxon>
        <taxon>Armadillidiidae</taxon>
        <taxon>Armadillidium</taxon>
    </lineage>
</organism>
<name>A0A5N5T218_9CRUS</name>
<evidence type="ECO:0000313" key="2">
    <source>
        <dbReference type="Proteomes" id="UP000326759"/>
    </source>
</evidence>
<keyword evidence="2" id="KW-1185">Reference proteome</keyword>
<evidence type="ECO:0000313" key="1">
    <source>
        <dbReference type="EMBL" id="KAB7498970.1"/>
    </source>
</evidence>
<gene>
    <name evidence="1" type="ORF">Anas_05573</name>
</gene>
<dbReference type="EMBL" id="SEYY01018804">
    <property type="protein sequence ID" value="KAB7498970.1"/>
    <property type="molecule type" value="Genomic_DNA"/>
</dbReference>
<reference evidence="1 2" key="1">
    <citation type="journal article" date="2019" name="PLoS Biol.">
        <title>Sex chromosomes control vertical transmission of feminizing Wolbachia symbionts in an isopod.</title>
        <authorList>
            <person name="Becking T."/>
            <person name="Chebbi M.A."/>
            <person name="Giraud I."/>
            <person name="Moumen B."/>
            <person name="Laverre T."/>
            <person name="Caubet Y."/>
            <person name="Peccoud J."/>
            <person name="Gilbert C."/>
            <person name="Cordaux R."/>
        </authorList>
    </citation>
    <scope>NUCLEOTIDE SEQUENCE [LARGE SCALE GENOMIC DNA]</scope>
    <source>
        <strain evidence="1">ANa2</strain>
        <tissue evidence="1">Whole body excluding digestive tract and cuticle</tissue>
    </source>
</reference>
<dbReference type="AlphaFoldDB" id="A0A5N5T218"/>
<dbReference type="Proteomes" id="UP000326759">
    <property type="component" value="Unassembled WGS sequence"/>
</dbReference>
<protein>
    <submittedName>
        <fullName evidence="1">Uncharacterized protein</fullName>
    </submittedName>
</protein>
<sequence>MEPLILPDKNTNVIGVNFKVEEVVLHGASNVSKVESLNVIYKDKKVYIAAANSIRDRKKKSFWRKIVGAFTDFKDLILREIVNALQGTIQKTVQKKLNSTDIENGLVLLLERLNCTNLIILSLFDLIMQRSAHNFYFYICYSSKSLIHLEPTIENEGTILIDKSYLGRGSKIMVLLLSFLQS</sequence>